<evidence type="ECO:0000313" key="9">
    <source>
        <dbReference type="EMBL" id="GII89816.1"/>
    </source>
</evidence>
<comment type="caution">
    <text evidence="9">The sequence shown here is derived from an EMBL/GenBank/DDBJ whole genome shotgun (WGS) entry which is preliminary data.</text>
</comment>
<evidence type="ECO:0000313" key="10">
    <source>
        <dbReference type="Proteomes" id="UP000606172"/>
    </source>
</evidence>
<dbReference type="GO" id="GO:0005886">
    <property type="term" value="C:plasma membrane"/>
    <property type="evidence" value="ECO:0007669"/>
    <property type="project" value="UniProtKB-SubCell"/>
</dbReference>
<dbReference type="RefSeq" id="WP_204019641.1">
    <property type="nucleotide sequence ID" value="NZ_BOOW01000001.1"/>
</dbReference>
<proteinExistence type="inferred from homology"/>
<organism evidence="9 10">
    <name type="scientific">Sinosporangium siamense</name>
    <dbReference type="NCBI Taxonomy" id="1367973"/>
    <lineage>
        <taxon>Bacteria</taxon>
        <taxon>Bacillati</taxon>
        <taxon>Actinomycetota</taxon>
        <taxon>Actinomycetes</taxon>
        <taxon>Streptosporangiales</taxon>
        <taxon>Streptosporangiaceae</taxon>
        <taxon>Sinosporangium</taxon>
    </lineage>
</organism>
<keyword evidence="5 7" id="KW-1133">Transmembrane helix</keyword>
<feature type="transmembrane region" description="Helical" evidence="7">
    <location>
        <begin position="157"/>
        <end position="180"/>
    </location>
</feature>
<dbReference type="EMBL" id="BOOW01000001">
    <property type="protein sequence ID" value="GII89816.1"/>
    <property type="molecule type" value="Genomic_DNA"/>
</dbReference>
<evidence type="ECO:0000256" key="7">
    <source>
        <dbReference type="RuleBase" id="RU363032"/>
    </source>
</evidence>
<dbReference type="Gene3D" id="1.10.3720.10">
    <property type="entry name" value="MetI-like"/>
    <property type="match status" value="1"/>
</dbReference>
<evidence type="ECO:0000256" key="1">
    <source>
        <dbReference type="ARBA" id="ARBA00004651"/>
    </source>
</evidence>
<dbReference type="PANTHER" id="PTHR30193:SF41">
    <property type="entry name" value="DIACETYLCHITOBIOSE UPTAKE SYSTEM PERMEASE PROTEIN NGCF"/>
    <property type="match status" value="1"/>
</dbReference>
<dbReference type="InterPro" id="IPR000515">
    <property type="entry name" value="MetI-like"/>
</dbReference>
<keyword evidence="3" id="KW-1003">Cell membrane</keyword>
<keyword evidence="4 7" id="KW-0812">Transmembrane</keyword>
<feature type="domain" description="ABC transmembrane type-1" evidence="8">
    <location>
        <begin position="67"/>
        <end position="286"/>
    </location>
</feature>
<evidence type="ECO:0000256" key="2">
    <source>
        <dbReference type="ARBA" id="ARBA00022448"/>
    </source>
</evidence>
<dbReference type="PROSITE" id="PS50928">
    <property type="entry name" value="ABC_TM1"/>
    <property type="match status" value="1"/>
</dbReference>
<evidence type="ECO:0000259" key="8">
    <source>
        <dbReference type="PROSITE" id="PS50928"/>
    </source>
</evidence>
<protein>
    <submittedName>
        <fullName evidence="9">Sugar ABC transporter permease</fullName>
    </submittedName>
</protein>
<dbReference type="Proteomes" id="UP000606172">
    <property type="component" value="Unassembled WGS sequence"/>
</dbReference>
<reference evidence="9" key="1">
    <citation type="submission" date="2021-01" db="EMBL/GenBank/DDBJ databases">
        <title>Whole genome shotgun sequence of Sinosporangium siamense NBRC 109515.</title>
        <authorList>
            <person name="Komaki H."/>
            <person name="Tamura T."/>
        </authorList>
    </citation>
    <scope>NUCLEOTIDE SEQUENCE</scope>
    <source>
        <strain evidence="9">NBRC 109515</strain>
    </source>
</reference>
<feature type="transmembrane region" description="Helical" evidence="7">
    <location>
        <begin position="72"/>
        <end position="94"/>
    </location>
</feature>
<keyword evidence="2 7" id="KW-0813">Transport</keyword>
<feature type="transmembrane region" description="Helical" evidence="7">
    <location>
        <begin position="265"/>
        <end position="286"/>
    </location>
</feature>
<keyword evidence="6 7" id="KW-0472">Membrane</keyword>
<dbReference type="Pfam" id="PF00528">
    <property type="entry name" value="BPD_transp_1"/>
    <property type="match status" value="1"/>
</dbReference>
<dbReference type="InterPro" id="IPR035906">
    <property type="entry name" value="MetI-like_sf"/>
</dbReference>
<dbReference type="SUPFAM" id="SSF161098">
    <property type="entry name" value="MetI-like"/>
    <property type="match status" value="1"/>
</dbReference>
<feature type="transmembrane region" description="Helical" evidence="7">
    <location>
        <begin position="106"/>
        <end position="129"/>
    </location>
</feature>
<comment type="subcellular location">
    <subcellularLocation>
        <location evidence="1 7">Cell membrane</location>
        <topology evidence="1 7">Multi-pass membrane protein</topology>
    </subcellularLocation>
</comment>
<dbReference type="CDD" id="cd06261">
    <property type="entry name" value="TM_PBP2"/>
    <property type="match status" value="1"/>
</dbReference>
<evidence type="ECO:0000256" key="3">
    <source>
        <dbReference type="ARBA" id="ARBA00022475"/>
    </source>
</evidence>
<dbReference type="InterPro" id="IPR051393">
    <property type="entry name" value="ABC_transporter_permease"/>
</dbReference>
<comment type="similarity">
    <text evidence="7">Belongs to the binding-protein-dependent transport system permease family.</text>
</comment>
<dbReference type="PANTHER" id="PTHR30193">
    <property type="entry name" value="ABC TRANSPORTER PERMEASE PROTEIN"/>
    <property type="match status" value="1"/>
</dbReference>
<dbReference type="InterPro" id="IPR006311">
    <property type="entry name" value="TAT_signal"/>
</dbReference>
<sequence length="298" mass="32479">MRHGRRRFVAGFLALPLVMYAVLVLSPYAQAFYLALTDWRGVSARAEFVGLDNFARLLDDPQMWAGLRNNGLMLLVIPVVTILLALLLAALLTLGRSGRGVRGAGAYRVVYFFPQLLSVAVIGVLWQFVYTPNNGLLNGVLEAFGIAGRSWLADPALALWAVMAVVVWSSTGFYVVLFCAAMQSIPREILEAAHVDGAGRFTVFRTIVLPLVRENIQVAYIYLGIGALDGFALVQIMTVGPGGPDNATEVLGLGLYRNAFTYGQFGYASALGVVLFFLTLTLAVLVMRTSRRERIEVV</sequence>
<accession>A0A919RDG4</accession>
<dbReference type="AlphaFoldDB" id="A0A919RDG4"/>
<evidence type="ECO:0000256" key="6">
    <source>
        <dbReference type="ARBA" id="ARBA00023136"/>
    </source>
</evidence>
<dbReference type="GO" id="GO:0055085">
    <property type="term" value="P:transmembrane transport"/>
    <property type="evidence" value="ECO:0007669"/>
    <property type="project" value="InterPro"/>
</dbReference>
<evidence type="ECO:0000256" key="5">
    <source>
        <dbReference type="ARBA" id="ARBA00022989"/>
    </source>
</evidence>
<keyword evidence="10" id="KW-1185">Reference proteome</keyword>
<gene>
    <name evidence="9" type="ORF">Ssi02_00470</name>
</gene>
<name>A0A919RDG4_9ACTN</name>
<feature type="transmembrane region" description="Helical" evidence="7">
    <location>
        <begin position="219"/>
        <end position="238"/>
    </location>
</feature>
<dbReference type="PROSITE" id="PS51318">
    <property type="entry name" value="TAT"/>
    <property type="match status" value="1"/>
</dbReference>
<evidence type="ECO:0000256" key="4">
    <source>
        <dbReference type="ARBA" id="ARBA00022692"/>
    </source>
</evidence>